<dbReference type="FunFam" id="2.60.34.10:FF:000023">
    <property type="entry name" value="70 kDa heat shock cognate protein"/>
    <property type="match status" value="1"/>
</dbReference>
<keyword evidence="8" id="KW-0175">Coiled coil</keyword>
<dbReference type="InterPro" id="IPR029047">
    <property type="entry name" value="HSP70_peptide-bd_sf"/>
</dbReference>
<keyword evidence="3 9" id="KW-0732">Signal</keyword>
<evidence type="ECO:0000256" key="8">
    <source>
        <dbReference type="SAM" id="Coils"/>
    </source>
</evidence>
<dbReference type="FunFam" id="3.30.420.40:FF:000026">
    <property type="entry name" value="Heat shock protein 70"/>
    <property type="match status" value="1"/>
</dbReference>
<dbReference type="Gene3D" id="3.90.640.10">
    <property type="entry name" value="Actin, Chain A, domain 4"/>
    <property type="match status" value="1"/>
</dbReference>
<dbReference type="PRINTS" id="PR00301">
    <property type="entry name" value="HEATSHOCK70"/>
</dbReference>
<proteinExistence type="inferred from homology"/>
<keyword evidence="5" id="KW-0256">Endoplasmic reticulum</keyword>
<evidence type="ECO:0000256" key="9">
    <source>
        <dbReference type="SAM" id="SignalP"/>
    </source>
</evidence>
<dbReference type="PROSITE" id="PS50005">
    <property type="entry name" value="TPR"/>
    <property type="match status" value="1"/>
</dbReference>
<dbReference type="FunFam" id="3.30.30.30:FF:000005">
    <property type="entry name" value="Heat shock protein ssb1"/>
    <property type="match status" value="1"/>
</dbReference>
<evidence type="ECO:0000256" key="2">
    <source>
        <dbReference type="ARBA" id="ARBA00007381"/>
    </source>
</evidence>
<evidence type="ECO:0000256" key="5">
    <source>
        <dbReference type="ARBA" id="ARBA00022824"/>
    </source>
</evidence>
<dbReference type="GO" id="GO:0005524">
    <property type="term" value="F:ATP binding"/>
    <property type="evidence" value="ECO:0007669"/>
    <property type="project" value="UniProtKB-KW"/>
</dbReference>
<feature type="chain" id="PRO_5032743884" evidence="9">
    <location>
        <begin position="18"/>
        <end position="1472"/>
    </location>
</feature>
<dbReference type="PANTHER" id="PTHR19375">
    <property type="entry name" value="HEAT SHOCK PROTEIN 70KDA"/>
    <property type="match status" value="1"/>
</dbReference>
<keyword evidence="7" id="KW-0802">TPR repeat</keyword>
<dbReference type="SUPFAM" id="SSF53067">
    <property type="entry name" value="Actin-like ATPase domain"/>
    <property type="match status" value="2"/>
</dbReference>
<dbReference type="PROSITE" id="PS00329">
    <property type="entry name" value="HSP70_2"/>
    <property type="match status" value="1"/>
</dbReference>
<dbReference type="SUPFAM" id="SSF48452">
    <property type="entry name" value="TPR-like"/>
    <property type="match status" value="2"/>
</dbReference>
<dbReference type="Gene3D" id="1.25.40.10">
    <property type="entry name" value="Tetratricopeptide repeat domain"/>
    <property type="match status" value="3"/>
</dbReference>
<dbReference type="CDD" id="cd10241">
    <property type="entry name" value="ASKHA_NBD_HSP70_BiP"/>
    <property type="match status" value="1"/>
</dbReference>
<evidence type="ECO:0000256" key="1">
    <source>
        <dbReference type="ARBA" id="ARBA00004319"/>
    </source>
</evidence>
<comment type="similarity">
    <text evidence="2">Belongs to the heat shock protein 70 family.</text>
</comment>
<dbReference type="NCBIfam" id="NF001413">
    <property type="entry name" value="PRK00290.1"/>
    <property type="match status" value="1"/>
</dbReference>
<dbReference type="SUPFAM" id="SSF56399">
    <property type="entry name" value="ADP-ribosylation"/>
    <property type="match status" value="1"/>
</dbReference>
<keyword evidence="4" id="KW-0547">Nucleotide-binding</keyword>
<name>A0A814QWW0_9BILA</name>
<dbReference type="InterPro" id="IPR029048">
    <property type="entry name" value="HSP70_C_sf"/>
</dbReference>
<dbReference type="SUPFAM" id="SSF100934">
    <property type="entry name" value="Heat shock protein 70kD (HSP70), C-terminal subdomain"/>
    <property type="match status" value="1"/>
</dbReference>
<dbReference type="InterPro" id="IPR011990">
    <property type="entry name" value="TPR-like_helical_dom_sf"/>
</dbReference>
<dbReference type="SUPFAM" id="SSF100920">
    <property type="entry name" value="Heat shock protein 70kD (HSP70), peptide-binding domain"/>
    <property type="match status" value="1"/>
</dbReference>
<dbReference type="Pfam" id="PF00012">
    <property type="entry name" value="HSP70"/>
    <property type="match status" value="1"/>
</dbReference>
<comment type="subcellular location">
    <subcellularLocation>
        <location evidence="1">Endoplasmic reticulum lumen</location>
    </subcellularLocation>
</comment>
<accession>A0A814QWW0</accession>
<feature type="repeat" description="TPR" evidence="7">
    <location>
        <begin position="1161"/>
        <end position="1194"/>
    </location>
</feature>
<evidence type="ECO:0000313" key="11">
    <source>
        <dbReference type="Proteomes" id="UP000663891"/>
    </source>
</evidence>
<dbReference type="GO" id="GO:0005788">
    <property type="term" value="C:endoplasmic reticulum lumen"/>
    <property type="evidence" value="ECO:0007669"/>
    <property type="project" value="UniProtKB-SubCell"/>
</dbReference>
<sequence length="1472" mass="167962">MNMHFIIYLTLILGVESSWFWNSPEEQIIIPKIETIKVNNDLGPVIGIDLGTTYSCVAVFNSSRVQVIENDNGNRITPSYVAFTSTGERLIGDAAKNLLSSNPQNTIFHIKRLMGREFDDPSIQEDIKHFPFSVFRKDDKPVIRVRTSSVNKFFTPEEISAMILGKMREIAETYLGQEVKNAVVTVPAYFNDAQRQATKDAGTIAGLNVIRVINEPTAAAIAYGSDKLEGKRDLENILVYDLGGGTFDVSIVKRGYRSYRVLATNGDTHLGGVDFDLRVMNHFIKLFKKQNGKDVRGDTRALQKLRREVEKAKRILSTEMETKLEIESFFDNEDFKATLTRDKFEELNMDLFRLTLKPIEQVLKDADLTNTDIDKIILVGGSTRIPAIRQIIKEYFNGTEPSHNINPDEVVASGAAILGAILSNEEIYRDTELLDVCPLTMGIEIKGDVMSEIIPRNTVIPVKKTDTYTTTIDNQTTVAIRVFEGERSTIKDNHFLGKFELTDIPPALKGVPSIEVTFAIDVNGILEVTAEVKGTDIKKNIVINTVTNHLSPEEIARMVKDAEKFAEQDKQFKDQVNARNDLELYIYSLKRKIASETLSLEDQTTIENIIAKQIAWLELNPNAKIDELTTQKQQLQSVATSILDKLSNENDDAKDPVQSVRRSVSSSSTINDNRFSLLWIDDNDREFTDDNYETQQLLRQYLPSIELESDISDAILFINRVKYTDKILIIVVSGQKASLLFQYLTYYDLNEDIAALYIFCNNPDTYQNLKHDRLYGIFNDPTLLVASIRTAMYVMLRESIKTSTNLLDQEQTWSRIIPAVTTAHIWYDLYLEILKILPTDEQAKEEMLEKSKEYYADDTVELLQIILFRYNYTTATAIEWYTDDTFVHKLVNKALRSENIELLSTFRFFLGDLSTAIKQEYINQQKMPETIASNSKTSSSSVIKLFSGQVLPRMELERLEQNLGTVIAINSFFSTSIKLNEARAFADRGVLNANMGKVLIEILLDTSLQDITAYAQTNNRTQFLREEEIVFDCGALFNVTSVEYDPFTNIWNIEMTAVSKTSINEHPYLTTIRETFIQSHSDIVTYGIIMGHGFDKKDEAIEYFNRLLSNYWFNYEDIPDILQQRGILYEKNDESALAVHDYELALEFHRLRVPKNLLVMASLYSQIGIIQMTTSDYQTSLNSYQQAMDIYDQLYTKDHDHVDKAKVNVNIGLTYLHAGNSSEALKYLTYAQTTYKRVLPEKHLFAIELLGHLGTVYETTGNFILAMKFFYQQLRQSEEILPLDHPQLITSLDAIMRVQTKMNQTANISALLNEYQQKLSKTLDYHHPSLVHIITMTASLLESSEPVEAIRLYDQVFEISQKSKQSNYSLTLKLHRKLAELNRKIENLVEALDHAFQALKIQQQFSLEQENRLLEADDLHTIGSTYLEMKLFFNALQYLIKSLTIYQAVYASDHPSIQAVLINIAQAANQTF</sequence>
<dbReference type="InterPro" id="IPR043129">
    <property type="entry name" value="ATPase_NBD"/>
</dbReference>
<evidence type="ECO:0000313" key="10">
    <source>
        <dbReference type="EMBL" id="CAF1125394.1"/>
    </source>
</evidence>
<dbReference type="Gene3D" id="3.90.176.10">
    <property type="entry name" value="Toxin ADP-ribosyltransferase, Chain A, domain 1"/>
    <property type="match status" value="1"/>
</dbReference>
<dbReference type="PROSITE" id="PS01036">
    <property type="entry name" value="HSP70_3"/>
    <property type="match status" value="1"/>
</dbReference>
<feature type="signal peptide" evidence="9">
    <location>
        <begin position="1"/>
        <end position="17"/>
    </location>
</feature>
<dbReference type="Gene3D" id="2.60.34.10">
    <property type="entry name" value="Substrate Binding Domain Of DNAk, Chain A, domain 1"/>
    <property type="match status" value="1"/>
</dbReference>
<dbReference type="Pfam" id="PF13374">
    <property type="entry name" value="TPR_10"/>
    <property type="match status" value="1"/>
</dbReference>
<dbReference type="InterPro" id="IPR042050">
    <property type="entry name" value="BIP_NBD"/>
</dbReference>
<reference evidence="10" key="1">
    <citation type="submission" date="2021-02" db="EMBL/GenBank/DDBJ databases">
        <authorList>
            <person name="Nowell W R."/>
        </authorList>
    </citation>
    <scope>NUCLEOTIDE SEQUENCE</scope>
</reference>
<dbReference type="EMBL" id="CAJNON010000230">
    <property type="protein sequence ID" value="CAF1125394.1"/>
    <property type="molecule type" value="Genomic_DNA"/>
</dbReference>
<dbReference type="PROSITE" id="PS00297">
    <property type="entry name" value="HSP70_1"/>
    <property type="match status" value="1"/>
</dbReference>
<dbReference type="Pfam" id="PF13424">
    <property type="entry name" value="TPR_12"/>
    <property type="match status" value="1"/>
</dbReference>
<keyword evidence="6" id="KW-0067">ATP-binding</keyword>
<evidence type="ECO:0000256" key="7">
    <source>
        <dbReference type="PROSITE-ProRule" id="PRU00339"/>
    </source>
</evidence>
<dbReference type="Gene3D" id="3.30.420.40">
    <property type="match status" value="2"/>
</dbReference>
<gene>
    <name evidence="10" type="ORF">VCS650_LOCUS21429</name>
</gene>
<dbReference type="PROSITE" id="PS51996">
    <property type="entry name" value="TR_MART"/>
    <property type="match status" value="1"/>
</dbReference>
<protein>
    <submittedName>
        <fullName evidence="10">Uncharacterized protein</fullName>
    </submittedName>
</protein>
<dbReference type="Proteomes" id="UP000663891">
    <property type="component" value="Unassembled WGS sequence"/>
</dbReference>
<feature type="coiled-coil region" evidence="8">
    <location>
        <begin position="295"/>
        <end position="322"/>
    </location>
</feature>
<dbReference type="OrthoDB" id="10294114at2759"/>
<dbReference type="SMART" id="SM00028">
    <property type="entry name" value="TPR"/>
    <property type="match status" value="6"/>
</dbReference>
<dbReference type="InterPro" id="IPR013126">
    <property type="entry name" value="Hsp_70_fam"/>
</dbReference>
<evidence type="ECO:0000256" key="6">
    <source>
        <dbReference type="ARBA" id="ARBA00022840"/>
    </source>
</evidence>
<dbReference type="Gene3D" id="1.20.1270.10">
    <property type="match status" value="1"/>
</dbReference>
<evidence type="ECO:0000256" key="3">
    <source>
        <dbReference type="ARBA" id="ARBA00022729"/>
    </source>
</evidence>
<dbReference type="GO" id="GO:0140662">
    <property type="term" value="F:ATP-dependent protein folding chaperone"/>
    <property type="evidence" value="ECO:0007669"/>
    <property type="project" value="InterPro"/>
</dbReference>
<comment type="caution">
    <text evidence="10">The sequence shown here is derived from an EMBL/GenBank/DDBJ whole genome shotgun (WGS) entry which is preliminary data.</text>
</comment>
<feature type="coiled-coil region" evidence="8">
    <location>
        <begin position="1371"/>
        <end position="1398"/>
    </location>
</feature>
<dbReference type="InterPro" id="IPR018181">
    <property type="entry name" value="Heat_shock_70_CS"/>
</dbReference>
<dbReference type="InterPro" id="IPR019734">
    <property type="entry name" value="TPR_rpt"/>
</dbReference>
<dbReference type="FunFam" id="3.90.640.10:FF:000153">
    <property type="entry name" value="Endoplasmic reticulum chaperone BiP"/>
    <property type="match status" value="1"/>
</dbReference>
<organism evidence="10 11">
    <name type="scientific">Adineta steineri</name>
    <dbReference type="NCBI Taxonomy" id="433720"/>
    <lineage>
        <taxon>Eukaryota</taxon>
        <taxon>Metazoa</taxon>
        <taxon>Spiralia</taxon>
        <taxon>Gnathifera</taxon>
        <taxon>Rotifera</taxon>
        <taxon>Eurotatoria</taxon>
        <taxon>Bdelloidea</taxon>
        <taxon>Adinetida</taxon>
        <taxon>Adinetidae</taxon>
        <taxon>Adineta</taxon>
    </lineage>
</organism>
<evidence type="ECO:0000256" key="4">
    <source>
        <dbReference type="ARBA" id="ARBA00022741"/>
    </source>
</evidence>